<feature type="domain" description="Reverse transcriptase Ty1/copia-type" evidence="1">
    <location>
        <begin position="65"/>
        <end position="160"/>
    </location>
</feature>
<dbReference type="CDD" id="cd09272">
    <property type="entry name" value="RNase_HI_RT_Ty1"/>
    <property type="match status" value="1"/>
</dbReference>
<dbReference type="InterPro" id="IPR013103">
    <property type="entry name" value="RVT_2"/>
</dbReference>
<evidence type="ECO:0000259" key="1">
    <source>
        <dbReference type="Pfam" id="PF07727"/>
    </source>
</evidence>
<name>A0A6L2MF17_TANCI</name>
<organism evidence="2">
    <name type="scientific">Tanacetum cinerariifolium</name>
    <name type="common">Dalmatian daisy</name>
    <name type="synonym">Chrysanthemum cinerariifolium</name>
    <dbReference type="NCBI Taxonomy" id="118510"/>
    <lineage>
        <taxon>Eukaryota</taxon>
        <taxon>Viridiplantae</taxon>
        <taxon>Streptophyta</taxon>
        <taxon>Embryophyta</taxon>
        <taxon>Tracheophyta</taxon>
        <taxon>Spermatophyta</taxon>
        <taxon>Magnoliopsida</taxon>
        <taxon>eudicotyledons</taxon>
        <taxon>Gunneridae</taxon>
        <taxon>Pentapetalae</taxon>
        <taxon>asterids</taxon>
        <taxon>campanulids</taxon>
        <taxon>Asterales</taxon>
        <taxon>Asteraceae</taxon>
        <taxon>Asteroideae</taxon>
        <taxon>Anthemideae</taxon>
        <taxon>Anthemidinae</taxon>
        <taxon>Tanacetum</taxon>
    </lineage>
</organism>
<dbReference type="AlphaFoldDB" id="A0A6L2MF17"/>
<dbReference type="InterPro" id="IPR043502">
    <property type="entry name" value="DNA/RNA_pol_sf"/>
</dbReference>
<comment type="caution">
    <text evidence="2">The sequence shown here is derived from an EMBL/GenBank/DDBJ whole genome shotgun (WGS) entry which is preliminary data.</text>
</comment>
<dbReference type="PANTHER" id="PTHR11439:SF524">
    <property type="entry name" value="RNA-DIRECTED DNA POLYMERASE, PROTEIN KINASE RLK-PELLE-DLSV FAMILY"/>
    <property type="match status" value="1"/>
</dbReference>
<protein>
    <recommendedName>
        <fullName evidence="1">Reverse transcriptase Ty1/copia-type domain-containing protein</fullName>
    </recommendedName>
</protein>
<dbReference type="Pfam" id="PF07727">
    <property type="entry name" value="RVT_2"/>
    <property type="match status" value="1"/>
</dbReference>
<reference evidence="2" key="1">
    <citation type="journal article" date="2019" name="Sci. Rep.">
        <title>Draft genome of Tanacetum cinerariifolium, the natural source of mosquito coil.</title>
        <authorList>
            <person name="Yamashiro T."/>
            <person name="Shiraishi A."/>
            <person name="Satake H."/>
            <person name="Nakayama K."/>
        </authorList>
    </citation>
    <scope>NUCLEOTIDE SEQUENCE</scope>
</reference>
<accession>A0A6L2MF17</accession>
<dbReference type="SUPFAM" id="SSF56672">
    <property type="entry name" value="DNA/RNA polymerases"/>
    <property type="match status" value="1"/>
</dbReference>
<proteinExistence type="predicted"/>
<dbReference type="PANTHER" id="PTHR11439">
    <property type="entry name" value="GAG-POL-RELATED RETROTRANSPOSON"/>
    <property type="match status" value="1"/>
</dbReference>
<gene>
    <name evidence="2" type="ORF">Tci_043865</name>
</gene>
<evidence type="ECO:0000313" key="2">
    <source>
        <dbReference type="EMBL" id="GEU71887.1"/>
    </source>
</evidence>
<sequence>MYKTDENVRNQKKSLVVKPVTIQTVLSLALSRSLPIHQLDVKNAFFNGDLSETIYMSHRVLWILGFHIMYTGYRDHYMVAYLLIYVDDIILTASSTTLLQRIISSLHPEFDMTDLGALNYFLRNFVARDSTSMFLSQRKYVMGLFEWEHMANCNSTRTPVDTPPKMDLTRILSLTPTLYRSLAEPHLEALKRILRYIRGTLDFAIRLYFSSSPSLIAYTDVEWAGCPTTRRSTSGGVANVVVETTWIRNLLRGLYSPICSATIVDSDNVSAIYLTANPVQHQWTKHIDIDIHFVCDMVTRGQVRVFHAPSRQGC</sequence>
<dbReference type="EMBL" id="BKCJ010006387">
    <property type="protein sequence ID" value="GEU71887.1"/>
    <property type="molecule type" value="Genomic_DNA"/>
</dbReference>